<organism evidence="1">
    <name type="scientific">Picea glauca</name>
    <name type="common">White spruce</name>
    <name type="synonym">Pinus glauca</name>
    <dbReference type="NCBI Taxonomy" id="3330"/>
    <lineage>
        <taxon>Eukaryota</taxon>
        <taxon>Viridiplantae</taxon>
        <taxon>Streptophyta</taxon>
        <taxon>Embryophyta</taxon>
        <taxon>Tracheophyta</taxon>
        <taxon>Spermatophyta</taxon>
        <taxon>Pinopsida</taxon>
        <taxon>Pinidae</taxon>
        <taxon>Conifers I</taxon>
        <taxon>Pinales</taxon>
        <taxon>Pinaceae</taxon>
        <taxon>Picea</taxon>
    </lineage>
</organism>
<dbReference type="EMBL" id="LKAM01000001">
    <property type="protein sequence ID" value="KUM51323.1"/>
    <property type="molecule type" value="Genomic_DNA"/>
</dbReference>
<evidence type="ECO:0000313" key="1">
    <source>
        <dbReference type="EMBL" id="KUM51323.1"/>
    </source>
</evidence>
<reference evidence="1" key="1">
    <citation type="journal article" date="2015" name="Genome Biol. Evol.">
        <title>Organellar Genomes of White Spruce (Picea glauca): Assembly and Annotation.</title>
        <authorList>
            <person name="Jackman S.D."/>
            <person name="Warren R.L."/>
            <person name="Gibb E.A."/>
            <person name="Vandervalk B.P."/>
            <person name="Mohamadi H."/>
            <person name="Chu J."/>
            <person name="Raymond A."/>
            <person name="Pleasance S."/>
            <person name="Coope R."/>
            <person name="Wildung M.R."/>
            <person name="Ritland C.E."/>
            <person name="Bousquet J."/>
            <person name="Jones S.J."/>
            <person name="Bohlmann J."/>
            <person name="Birol I."/>
        </authorList>
    </citation>
    <scope>NUCLEOTIDE SEQUENCE [LARGE SCALE GENOMIC DNA]</scope>
    <source>
        <tissue evidence="1">Flushing bud</tissue>
    </source>
</reference>
<comment type="caution">
    <text evidence="1">The sequence shown here is derived from an EMBL/GenBank/DDBJ whole genome shotgun (WGS) entry which is preliminary data.</text>
</comment>
<geneLocation type="mitochondrion" evidence="1"/>
<protein>
    <submittedName>
        <fullName evidence="1">Uncharacterized protein</fullName>
    </submittedName>
</protein>
<dbReference type="AlphaFoldDB" id="A0A117NJD6"/>
<name>A0A117NJD6_PICGL</name>
<keyword evidence="1" id="KW-0496">Mitochondrion</keyword>
<sequence length="47" mass="5347">MMLMVEILSFVIKIVIGILVIESKSINLGIETQNKTLQDNTLRDQML</sequence>
<accession>A0A117NJD6</accession>
<gene>
    <name evidence="1" type="ORF">ABT39_MTgene1170</name>
</gene>
<proteinExistence type="predicted"/>